<proteinExistence type="predicted"/>
<sequence>MDDNFDSFIQSYKDEIYRNQMFYKSGINMVSSIIKDKTQISNSISDQQRDSSSKYPLQTIRKGRMIVRKYNLPPQEERNFDITISQKQKNDLLTSIIKIEKQESLSKDLIIQEQQKQLDEMTQKIDTYENQLQNQYKNLKQQFEQQYTQTINCFQEQIKTQQQEIVELKNRIIYSKSQLNNLKYNVYEIRSLVKEIKTLKSQITKIRVNFPTKFLIPESITSFIGQFLVGSSQLQNSKYHATMANLKSQTSYGSKLNIRKNTSQVEIINSVKEDIIKFEKVYQIQSSSDEY</sequence>
<keyword evidence="4" id="KW-1185">Reference proteome</keyword>
<feature type="coiled-coil region" evidence="1">
    <location>
        <begin position="111"/>
        <end position="209"/>
    </location>
</feature>
<evidence type="ECO:0000313" key="2">
    <source>
        <dbReference type="EMBL" id="EST44520.1"/>
    </source>
</evidence>
<dbReference type="VEuPathDB" id="GiardiaDB:SS50377_24629"/>
<dbReference type="EMBL" id="KI546115">
    <property type="protein sequence ID" value="EST44520.1"/>
    <property type="molecule type" value="Genomic_DNA"/>
</dbReference>
<accession>V6LIT8</accession>
<keyword evidence="1" id="KW-0175">Coiled coil</keyword>
<dbReference type="AlphaFoldDB" id="V6LIT8"/>
<name>V6LIT8_9EUKA</name>
<organism evidence="2">
    <name type="scientific">Spironucleus salmonicida</name>
    <dbReference type="NCBI Taxonomy" id="348837"/>
    <lineage>
        <taxon>Eukaryota</taxon>
        <taxon>Metamonada</taxon>
        <taxon>Diplomonadida</taxon>
        <taxon>Hexamitidae</taxon>
        <taxon>Hexamitinae</taxon>
        <taxon>Spironucleus</taxon>
    </lineage>
</organism>
<reference evidence="2 3" key="1">
    <citation type="journal article" date="2014" name="PLoS Genet.">
        <title>The Genome of Spironucleus salmonicida Highlights a Fish Pathogen Adapted to Fluctuating Environments.</title>
        <authorList>
            <person name="Xu F."/>
            <person name="Jerlstrom-Hultqvist J."/>
            <person name="Einarsson E."/>
            <person name="Astvaldsson A."/>
            <person name="Svard S.G."/>
            <person name="Andersson J.O."/>
        </authorList>
    </citation>
    <scope>NUCLEOTIDE SEQUENCE</scope>
    <source>
        <strain evidence="3">ATCC 50377</strain>
    </source>
</reference>
<evidence type="ECO:0000313" key="3">
    <source>
        <dbReference type="EMBL" id="KAH0572518.1"/>
    </source>
</evidence>
<protein>
    <submittedName>
        <fullName evidence="2">Uncharacterized protein</fullName>
    </submittedName>
</protein>
<evidence type="ECO:0000313" key="4">
    <source>
        <dbReference type="Proteomes" id="UP000018208"/>
    </source>
</evidence>
<dbReference type="EMBL" id="AUWU02000005">
    <property type="protein sequence ID" value="KAH0572518.1"/>
    <property type="molecule type" value="Genomic_DNA"/>
</dbReference>
<reference evidence="3" key="2">
    <citation type="submission" date="2020-12" db="EMBL/GenBank/DDBJ databases">
        <title>New Spironucleus salmonicida genome in near-complete chromosomes.</title>
        <authorList>
            <person name="Xu F."/>
            <person name="Kurt Z."/>
            <person name="Jimenez-Gonzalez A."/>
            <person name="Astvaldsson A."/>
            <person name="Andersson J.O."/>
            <person name="Svard S.G."/>
        </authorList>
    </citation>
    <scope>NUCLEOTIDE SEQUENCE</scope>
    <source>
        <strain evidence="3">ATCC 50377</strain>
    </source>
</reference>
<gene>
    <name evidence="2" type="ORF">SS50377_15518</name>
    <name evidence="3" type="ORF">SS50377_24629</name>
</gene>
<evidence type="ECO:0000256" key="1">
    <source>
        <dbReference type="SAM" id="Coils"/>
    </source>
</evidence>
<dbReference type="Proteomes" id="UP000018208">
    <property type="component" value="Unassembled WGS sequence"/>
</dbReference>